<evidence type="ECO:0000313" key="2">
    <source>
        <dbReference type="Proteomes" id="UP001642487"/>
    </source>
</evidence>
<proteinExistence type="predicted"/>
<organism evidence="1 2">
    <name type="scientific">Citrullus colocynthis</name>
    <name type="common">colocynth</name>
    <dbReference type="NCBI Taxonomy" id="252529"/>
    <lineage>
        <taxon>Eukaryota</taxon>
        <taxon>Viridiplantae</taxon>
        <taxon>Streptophyta</taxon>
        <taxon>Embryophyta</taxon>
        <taxon>Tracheophyta</taxon>
        <taxon>Spermatophyta</taxon>
        <taxon>Magnoliopsida</taxon>
        <taxon>eudicotyledons</taxon>
        <taxon>Gunneridae</taxon>
        <taxon>Pentapetalae</taxon>
        <taxon>rosids</taxon>
        <taxon>fabids</taxon>
        <taxon>Cucurbitales</taxon>
        <taxon>Cucurbitaceae</taxon>
        <taxon>Benincaseae</taxon>
        <taxon>Citrullus</taxon>
    </lineage>
</organism>
<reference evidence="1 2" key="1">
    <citation type="submission" date="2024-03" db="EMBL/GenBank/DDBJ databases">
        <authorList>
            <person name="Gkanogiannis A."/>
            <person name="Becerra Lopez-Lavalle L."/>
        </authorList>
    </citation>
    <scope>NUCLEOTIDE SEQUENCE [LARGE SCALE GENOMIC DNA]</scope>
</reference>
<accession>A0ABP0XPR6</accession>
<keyword evidence="2" id="KW-1185">Reference proteome</keyword>
<dbReference type="EMBL" id="OZ021735">
    <property type="protein sequence ID" value="CAK9309939.1"/>
    <property type="molecule type" value="Genomic_DNA"/>
</dbReference>
<dbReference type="Proteomes" id="UP001642487">
    <property type="component" value="Chromosome 1"/>
</dbReference>
<name>A0ABP0XPR6_9ROSI</name>
<protein>
    <submittedName>
        <fullName evidence="1">Uncharacterized protein</fullName>
    </submittedName>
</protein>
<gene>
    <name evidence="1" type="ORF">CITCOLO1_LOCUS1541</name>
</gene>
<evidence type="ECO:0000313" key="1">
    <source>
        <dbReference type="EMBL" id="CAK9309939.1"/>
    </source>
</evidence>
<sequence length="106" mass="11548">MIFEHCELANEGRVRLLAIWGLGAECLACINISLCNIATPKNHIFQYGTESSTQSQAILGKLIKSLLSLDLNPIVFDILSNILIASNDISATFSWLATNGVRKNGE</sequence>